<dbReference type="GO" id="GO:0006491">
    <property type="term" value="P:N-glycan processing"/>
    <property type="evidence" value="ECO:0007669"/>
    <property type="project" value="TreeGrafter"/>
</dbReference>
<dbReference type="AlphaFoldDB" id="A0A3M6UMN2"/>
<accession>A0A3M6UMN2</accession>
<dbReference type="InterPro" id="IPR036055">
    <property type="entry name" value="LDL_receptor-like_sf"/>
</dbReference>
<comment type="caution">
    <text evidence="4">The sequence shown here is derived from an EMBL/GenBank/DDBJ whole genome shotgun (WGS) entry which is preliminary data.</text>
</comment>
<dbReference type="PANTHER" id="PTHR12630">
    <property type="entry name" value="N-LINKED OLIGOSACCHARIDE PROCESSING"/>
    <property type="match status" value="1"/>
</dbReference>
<feature type="domain" description="Glucosidase II beta subunit N-terminal" evidence="3">
    <location>
        <begin position="77"/>
        <end position="175"/>
    </location>
</feature>
<evidence type="ECO:0000259" key="3">
    <source>
        <dbReference type="Pfam" id="PF12999"/>
    </source>
</evidence>
<keyword evidence="5" id="KW-1185">Reference proteome</keyword>
<feature type="transmembrane region" description="Helical" evidence="2">
    <location>
        <begin position="9"/>
        <end position="27"/>
    </location>
</feature>
<dbReference type="SUPFAM" id="SSF57424">
    <property type="entry name" value="LDL receptor-like module"/>
    <property type="match status" value="1"/>
</dbReference>
<evidence type="ECO:0000313" key="5">
    <source>
        <dbReference type="Proteomes" id="UP000275408"/>
    </source>
</evidence>
<dbReference type="Pfam" id="PF12999">
    <property type="entry name" value="PRKCSH-like"/>
    <property type="match status" value="1"/>
</dbReference>
<proteinExistence type="predicted"/>
<name>A0A3M6UMN2_POCDA</name>
<evidence type="ECO:0000313" key="4">
    <source>
        <dbReference type="EMBL" id="RMX54794.1"/>
    </source>
</evidence>
<reference evidence="4 5" key="1">
    <citation type="journal article" date="2018" name="Sci. Rep.">
        <title>Comparative analysis of the Pocillopora damicornis genome highlights role of immune system in coral evolution.</title>
        <authorList>
            <person name="Cunning R."/>
            <person name="Bay R.A."/>
            <person name="Gillette P."/>
            <person name="Baker A.C."/>
            <person name="Traylor-Knowles N."/>
        </authorList>
    </citation>
    <scope>NUCLEOTIDE SEQUENCE [LARGE SCALE GENOMIC DNA]</scope>
    <source>
        <strain evidence="4">RSMAS</strain>
        <tissue evidence="4">Whole animal</tissue>
    </source>
</reference>
<dbReference type="GO" id="GO:0017177">
    <property type="term" value="C:glucosidase II complex"/>
    <property type="evidence" value="ECO:0007669"/>
    <property type="project" value="TreeGrafter"/>
</dbReference>
<keyword evidence="1" id="KW-1015">Disulfide bond</keyword>
<gene>
    <name evidence="4" type="ORF">pdam_00014130</name>
</gene>
<organism evidence="4 5">
    <name type="scientific">Pocillopora damicornis</name>
    <name type="common">Cauliflower coral</name>
    <name type="synonym">Millepora damicornis</name>
    <dbReference type="NCBI Taxonomy" id="46731"/>
    <lineage>
        <taxon>Eukaryota</taxon>
        <taxon>Metazoa</taxon>
        <taxon>Cnidaria</taxon>
        <taxon>Anthozoa</taxon>
        <taxon>Hexacorallia</taxon>
        <taxon>Scleractinia</taxon>
        <taxon>Astrocoeniina</taxon>
        <taxon>Pocilloporidae</taxon>
        <taxon>Pocillopora</taxon>
    </lineage>
</organism>
<dbReference type="STRING" id="46731.A0A3M6UMN2"/>
<dbReference type="InterPro" id="IPR039794">
    <property type="entry name" value="Gtb1-like"/>
</dbReference>
<sequence>MRFVRSRKSYIFISFGLIIALFLFTHWRSYKILVEKSHEERVTHAKDNKLGSHDQLSGKMTQQNCSPESGLQTSAHCRKKGILGVAPSNLSSYKPNLMGLFACLSGELSISWTSVNDDYCDCPDGSDEPGTGACPNTRFYCAGGEHYFPSSRINDGICDCCDGSDEWKKFTVREDVLQKHNFDMKYVPCQNFC</sequence>
<keyword evidence="2" id="KW-0812">Transmembrane</keyword>
<evidence type="ECO:0000256" key="2">
    <source>
        <dbReference type="SAM" id="Phobius"/>
    </source>
</evidence>
<dbReference type="OrthoDB" id="28322at2759"/>
<keyword evidence="2" id="KW-0472">Membrane</keyword>
<dbReference type="PANTHER" id="PTHR12630:SF1">
    <property type="entry name" value="GLUCOSIDASE 2 SUBUNIT BETA"/>
    <property type="match status" value="1"/>
</dbReference>
<dbReference type="InterPro" id="IPR028146">
    <property type="entry name" value="PRKCSH_N"/>
</dbReference>
<dbReference type="Gene3D" id="4.10.400.10">
    <property type="entry name" value="Low-density Lipoprotein Receptor"/>
    <property type="match status" value="1"/>
</dbReference>
<dbReference type="Proteomes" id="UP000275408">
    <property type="component" value="Unassembled WGS sequence"/>
</dbReference>
<protein>
    <recommendedName>
        <fullName evidence="3">Glucosidase II beta subunit N-terminal domain-containing protein</fullName>
    </recommendedName>
</protein>
<evidence type="ECO:0000256" key="1">
    <source>
        <dbReference type="ARBA" id="ARBA00023157"/>
    </source>
</evidence>
<keyword evidence="2" id="KW-1133">Transmembrane helix</keyword>
<dbReference type="EMBL" id="RCHS01001186">
    <property type="protein sequence ID" value="RMX54794.1"/>
    <property type="molecule type" value="Genomic_DNA"/>
</dbReference>